<evidence type="ECO:0000256" key="1">
    <source>
        <dbReference type="ARBA" id="ARBA00004370"/>
    </source>
</evidence>
<evidence type="ECO:0000313" key="8">
    <source>
        <dbReference type="Proteomes" id="UP000722336"/>
    </source>
</evidence>
<evidence type="ECO:0000256" key="4">
    <source>
        <dbReference type="ARBA" id="ARBA00023136"/>
    </source>
</evidence>
<organism evidence="7 8">
    <name type="scientific">Pacificimonas pallii</name>
    <dbReference type="NCBI Taxonomy" id="2827236"/>
    <lineage>
        <taxon>Bacteria</taxon>
        <taxon>Pseudomonadati</taxon>
        <taxon>Pseudomonadota</taxon>
        <taxon>Alphaproteobacteria</taxon>
        <taxon>Sphingomonadales</taxon>
        <taxon>Sphingosinicellaceae</taxon>
        <taxon>Pacificimonas</taxon>
    </lineage>
</organism>
<dbReference type="Proteomes" id="UP000722336">
    <property type="component" value="Unassembled WGS sequence"/>
</dbReference>
<proteinExistence type="predicted"/>
<keyword evidence="3 5" id="KW-1133">Transmembrane helix</keyword>
<evidence type="ECO:0000256" key="3">
    <source>
        <dbReference type="ARBA" id="ARBA00022989"/>
    </source>
</evidence>
<gene>
    <name evidence="7" type="ORF">KCG44_01045</name>
</gene>
<dbReference type="EMBL" id="JAGSPA010000001">
    <property type="protein sequence ID" value="MBV7255362.1"/>
    <property type="molecule type" value="Genomic_DNA"/>
</dbReference>
<keyword evidence="8" id="KW-1185">Reference proteome</keyword>
<protein>
    <recommendedName>
        <fullName evidence="6">HemY N-terminal domain-containing protein</fullName>
    </recommendedName>
</protein>
<sequence>MHLEWFGWEINFHPVWLLAAAAALWFVFHVARRLWNWLRWKSGLFGPARQLRRQKAALGNASAALGALVSGQEERAAALAQDALKSDPTNSMAQAVAALTGDTARIAELDRNNATKSLAALARLRTAPDLSVAREATRAAPTSAAAWQALVEESARSGDYAHAISALSNWRALDDTAERLGSWIEASLLTAAADAELDDEPARTGLSRALKAEPRFAPAATRLALLAEEASDVSGAERAAESVWSVQPTPTLARAFADLYPLETDETRLARLQKLAAKNPENPESLLIVSEAALTAGDPALALETVSPLLSDPPIRLRAAAVAMEAHRRLGMDPPTGALWLDAAATGAPGLRWHCANCRTESVEWELECQSCKRIGILLPGDLT</sequence>
<dbReference type="InterPro" id="IPR010817">
    <property type="entry name" value="HemY_N"/>
</dbReference>
<dbReference type="Pfam" id="PF07219">
    <property type="entry name" value="HemY_N"/>
    <property type="match status" value="1"/>
</dbReference>
<reference evidence="7 8" key="1">
    <citation type="submission" date="2021-04" db="EMBL/GenBank/DDBJ databases">
        <authorList>
            <person name="Pira H."/>
            <person name="Risdian C."/>
            <person name="Wink J."/>
        </authorList>
    </citation>
    <scope>NUCLEOTIDE SEQUENCE [LARGE SCALE GENOMIC DNA]</scope>
    <source>
        <strain evidence="7 8">WHA3</strain>
    </source>
</reference>
<evidence type="ECO:0000259" key="6">
    <source>
        <dbReference type="Pfam" id="PF07219"/>
    </source>
</evidence>
<feature type="domain" description="HemY N-terminal" evidence="6">
    <location>
        <begin position="3"/>
        <end position="98"/>
    </location>
</feature>
<evidence type="ECO:0000256" key="5">
    <source>
        <dbReference type="SAM" id="Phobius"/>
    </source>
</evidence>
<name>A0ABS6SBX5_9SPHN</name>
<keyword evidence="2 5" id="KW-0812">Transmembrane</keyword>
<evidence type="ECO:0000256" key="2">
    <source>
        <dbReference type="ARBA" id="ARBA00022692"/>
    </source>
</evidence>
<accession>A0ABS6SBX5</accession>
<feature type="transmembrane region" description="Helical" evidence="5">
    <location>
        <begin position="12"/>
        <end position="31"/>
    </location>
</feature>
<comment type="caution">
    <text evidence="7">The sequence shown here is derived from an EMBL/GenBank/DDBJ whole genome shotgun (WGS) entry which is preliminary data.</text>
</comment>
<comment type="subcellular location">
    <subcellularLocation>
        <location evidence="1">Membrane</location>
    </subcellularLocation>
</comment>
<keyword evidence="4 5" id="KW-0472">Membrane</keyword>
<dbReference type="RefSeq" id="WP_218443660.1">
    <property type="nucleotide sequence ID" value="NZ_JAGSPA010000001.1"/>
</dbReference>
<evidence type="ECO:0000313" key="7">
    <source>
        <dbReference type="EMBL" id="MBV7255362.1"/>
    </source>
</evidence>